<comment type="cofactor">
    <cofactor evidence="1">
        <name>FAD</name>
        <dbReference type="ChEBI" id="CHEBI:57692"/>
    </cofactor>
</comment>
<evidence type="ECO:0000256" key="3">
    <source>
        <dbReference type="ARBA" id="ARBA00022827"/>
    </source>
</evidence>
<dbReference type="Gene3D" id="3.30.9.10">
    <property type="entry name" value="D-Amino Acid Oxidase, subunit A, domain 2"/>
    <property type="match status" value="1"/>
</dbReference>
<keyword evidence="3" id="KW-0274">FAD</keyword>
<organism evidence="6 7">
    <name type="scientific">Bradyrhizobium iriomotense</name>
    <dbReference type="NCBI Taxonomy" id="441950"/>
    <lineage>
        <taxon>Bacteria</taxon>
        <taxon>Pseudomonadati</taxon>
        <taxon>Pseudomonadota</taxon>
        <taxon>Alphaproteobacteria</taxon>
        <taxon>Hyphomicrobiales</taxon>
        <taxon>Nitrobacteraceae</taxon>
        <taxon>Bradyrhizobium</taxon>
    </lineage>
</organism>
<dbReference type="SUPFAM" id="SSF54373">
    <property type="entry name" value="FAD-linked reductases, C-terminal domain"/>
    <property type="match status" value="1"/>
</dbReference>
<evidence type="ECO:0000313" key="7">
    <source>
        <dbReference type="Proteomes" id="UP001156905"/>
    </source>
</evidence>
<dbReference type="PANTHER" id="PTHR10961:SF7">
    <property type="entry name" value="FAD DEPENDENT OXIDOREDUCTASE DOMAIN-CONTAINING PROTEIN"/>
    <property type="match status" value="1"/>
</dbReference>
<gene>
    <name evidence="6" type="primary">solA</name>
    <name evidence="6" type="ORF">GCM10007857_10460</name>
</gene>
<dbReference type="PANTHER" id="PTHR10961">
    <property type="entry name" value="PEROXISOMAL SARCOSINE OXIDASE"/>
    <property type="match status" value="1"/>
</dbReference>
<evidence type="ECO:0000256" key="1">
    <source>
        <dbReference type="ARBA" id="ARBA00001974"/>
    </source>
</evidence>
<dbReference type="SUPFAM" id="SSF51905">
    <property type="entry name" value="FAD/NAD(P)-binding domain"/>
    <property type="match status" value="1"/>
</dbReference>
<dbReference type="InterPro" id="IPR036188">
    <property type="entry name" value="FAD/NAD-bd_sf"/>
</dbReference>
<sequence length="404" mass="43451">MERPIDGARYILHCVSVVRRGEGEAMQTCDVAVIGLGLMGSAALDALLSAGVDALGFDPIGPGDNRGSSHGSCRVFRRFNFENDNYTDLSDAALAGWKRLESDSGETILIPSPVLEAGRPGSPMVAASRAAALAKGHADPAWSAAAANREFPAFALPADWDVVVQDGGAILKAEVALRITRSRANERVFPEAAQIDCRPDGVLVRTKTRDIFARQAILALGPWLGRALPKIAPMLEVTRQAVGWFSAARPESVSPDRFPLFILERGPNDIVYGFPDFEQRGVKAAPHNHGPKVDADDWDRPATDAELMQVGNALAQLVPGAAGPIVDRDICLYTNTAPADHRPDKGQEFIIDRWPNSRLIVASPCSGHGAKFAPAIGEKLARLAIDPTYQVEPFFQLSRYSAFA</sequence>
<keyword evidence="4" id="KW-0560">Oxidoreductase</keyword>
<dbReference type="InterPro" id="IPR006076">
    <property type="entry name" value="FAD-dep_OxRdtase"/>
</dbReference>
<dbReference type="Proteomes" id="UP001156905">
    <property type="component" value="Unassembled WGS sequence"/>
</dbReference>
<dbReference type="Pfam" id="PF01266">
    <property type="entry name" value="DAO"/>
    <property type="match status" value="1"/>
</dbReference>
<evidence type="ECO:0000259" key="5">
    <source>
        <dbReference type="Pfam" id="PF01266"/>
    </source>
</evidence>
<comment type="caution">
    <text evidence="6">The sequence shown here is derived from an EMBL/GenBank/DDBJ whole genome shotgun (WGS) entry which is preliminary data.</text>
</comment>
<dbReference type="EMBL" id="BSOW01000003">
    <property type="protein sequence ID" value="GLR84336.1"/>
    <property type="molecule type" value="Genomic_DNA"/>
</dbReference>
<name>A0ABQ6AW48_9BRAD</name>
<evidence type="ECO:0000256" key="2">
    <source>
        <dbReference type="ARBA" id="ARBA00022630"/>
    </source>
</evidence>
<protein>
    <submittedName>
        <fullName evidence="6">N-methyltryptophan oxidase</fullName>
    </submittedName>
</protein>
<reference evidence="7" key="1">
    <citation type="journal article" date="2019" name="Int. J. Syst. Evol. Microbiol.">
        <title>The Global Catalogue of Microorganisms (GCM) 10K type strain sequencing project: providing services to taxonomists for standard genome sequencing and annotation.</title>
        <authorList>
            <consortium name="The Broad Institute Genomics Platform"/>
            <consortium name="The Broad Institute Genome Sequencing Center for Infectious Disease"/>
            <person name="Wu L."/>
            <person name="Ma J."/>
        </authorList>
    </citation>
    <scope>NUCLEOTIDE SEQUENCE [LARGE SCALE GENOMIC DNA]</scope>
    <source>
        <strain evidence="7">NBRC 102520</strain>
    </source>
</reference>
<feature type="domain" description="FAD dependent oxidoreductase" evidence="5">
    <location>
        <begin position="30"/>
        <end position="383"/>
    </location>
</feature>
<accession>A0ABQ6AW48</accession>
<evidence type="ECO:0000313" key="6">
    <source>
        <dbReference type="EMBL" id="GLR84336.1"/>
    </source>
</evidence>
<keyword evidence="7" id="KW-1185">Reference proteome</keyword>
<evidence type="ECO:0000256" key="4">
    <source>
        <dbReference type="ARBA" id="ARBA00023002"/>
    </source>
</evidence>
<dbReference type="Gene3D" id="3.50.50.60">
    <property type="entry name" value="FAD/NAD(P)-binding domain"/>
    <property type="match status" value="1"/>
</dbReference>
<proteinExistence type="predicted"/>
<keyword evidence="2" id="KW-0285">Flavoprotein</keyword>
<dbReference type="InterPro" id="IPR045170">
    <property type="entry name" value="MTOX"/>
</dbReference>